<name>A0ABT3IJL5_9BACT</name>
<dbReference type="EMBL" id="JAPDNS010000001">
    <property type="protein sequence ID" value="MCW3484152.1"/>
    <property type="molecule type" value="Genomic_DNA"/>
</dbReference>
<accession>A0ABT3IJL5</accession>
<feature type="coiled-coil region" evidence="1">
    <location>
        <begin position="438"/>
        <end position="465"/>
    </location>
</feature>
<dbReference type="RefSeq" id="WP_264729671.1">
    <property type="nucleotide sequence ID" value="NZ_JAPDNR010000001.1"/>
</dbReference>
<keyword evidence="1" id="KW-0175">Coiled coil</keyword>
<dbReference type="Proteomes" id="UP001207742">
    <property type="component" value="Unassembled WGS sequence"/>
</dbReference>
<protein>
    <recommendedName>
        <fullName evidence="4">PKD domain-containing protein</fullName>
    </recommendedName>
</protein>
<gene>
    <name evidence="2" type="ORF">OL497_09630</name>
</gene>
<reference evidence="2 3" key="1">
    <citation type="submission" date="2022-10" db="EMBL/GenBank/DDBJ databases">
        <title>Chitinophaga nivalis PC15 sp. nov., isolated from Pyeongchang county, South Korea.</title>
        <authorList>
            <person name="Trinh H.N."/>
        </authorList>
    </citation>
    <scope>NUCLEOTIDE SEQUENCE [LARGE SCALE GENOMIC DNA]</scope>
    <source>
        <strain evidence="2 3">PC14</strain>
    </source>
</reference>
<evidence type="ECO:0000313" key="3">
    <source>
        <dbReference type="Proteomes" id="UP001207742"/>
    </source>
</evidence>
<evidence type="ECO:0000256" key="1">
    <source>
        <dbReference type="SAM" id="Coils"/>
    </source>
</evidence>
<comment type="caution">
    <text evidence="2">The sequence shown here is derived from an EMBL/GenBank/DDBJ whole genome shotgun (WGS) entry which is preliminary data.</text>
</comment>
<dbReference type="Gene3D" id="2.120.10.80">
    <property type="entry name" value="Kelch-type beta propeller"/>
    <property type="match status" value="1"/>
</dbReference>
<keyword evidence="3" id="KW-1185">Reference proteome</keyword>
<dbReference type="InterPro" id="IPR015915">
    <property type="entry name" value="Kelch-typ_b-propeller"/>
</dbReference>
<evidence type="ECO:0008006" key="4">
    <source>
        <dbReference type="Google" id="ProtNLM"/>
    </source>
</evidence>
<organism evidence="2 3">
    <name type="scientific">Chitinophaga nivalis</name>
    <dbReference type="NCBI Taxonomy" id="2991709"/>
    <lineage>
        <taxon>Bacteria</taxon>
        <taxon>Pseudomonadati</taxon>
        <taxon>Bacteroidota</taxon>
        <taxon>Chitinophagia</taxon>
        <taxon>Chitinophagales</taxon>
        <taxon>Chitinophagaceae</taxon>
        <taxon>Chitinophaga</taxon>
    </lineage>
</organism>
<proteinExistence type="predicted"/>
<dbReference type="SUPFAM" id="SSF117281">
    <property type="entry name" value="Kelch motif"/>
    <property type="match status" value="1"/>
</dbReference>
<feature type="coiled-coil region" evidence="1">
    <location>
        <begin position="385"/>
        <end position="412"/>
    </location>
</feature>
<sequence length="1825" mass="199643">MSSNQSLFVPMLAEALVVSMDQQALERQKITYADVRPRLAFFDQSILGDTMQADGQPLPAPDTGIHLHWQLPKALKHAFVGEQTDADMDFPYAPNRWMVIRYRTDSGVNAIPAKAWIIESDYINNIDNLDLSESDPNFLSSDNQQLSVQKIGRCLAYIPGYKNTPAAQPYLTAVTPGNPYFAAFYPGCRHVFGFYDDMKDEAGTLISTGTFTYVITGWYDDPATDPLYPLPFTAAVNPEQEMQMKKYHWFKEKWQYSGTDYPEQSVFHAAVHSVAWAPNTPPGVPAGPVGLAVGNTAAEAFSAKVLKEAVAPEPQMEELLNALQYQLLEDDEHPVGIGRIQEEIHTRGFHTQKGGIRWEINRCESDHELGENDAATQQFPDLPGVSSLLQDLNKKQQQLNLQQRTLLRWQQEYYSLWYKQALDTIKNFRQDIAFSANKERLRVAVTTAKAAVAQLTNEVAAARQQINELEPFCSSPAVYELKQQESPAFWEVNDPVLLLWGQSIGDTHAGHPTSQEADIRCRTIAQIPAGLEVTIEDAMTVSVTVPSGGDTFKMALLNNLSGDVPVTAIQAICYEAMLFDQSFASDLALTAFKIAGIGNGKDKADLSIIALGKTIADLQANLPERVTTGATYPAPAFAIMKWQQAWHPLFLSWKVAFQPAFDDIRSLDFTHHPDWYLQDNLFYRTSKAILPGGPSCSFNAITPLSNAVWTHLKRIAPDVNKYDGQYLMAQSLGGFHKYLLMQQPDLQFPPLNYRPDNIYHFDSDYRINQEELTITGTAGYRLGVNPGPLPTGGKVISNNFFPLRAGEMALLELRIIDVFGQVKNVLLSGDANNPVAITAGQLSPLPGAKLASNSVSLCPRIVQPSRIAFEWLDAQDEVIYAGSYGNSSPVFGWVIPHLFDNLLMVYDQDGKEVLLLQLTTDPANKGGIGLIKKPFPGSDVIPAYSDNKHLSDFINAISNPVAVAGLIDLAIKVNLKVAGTAALQHNVGALIAGQPLALARCGVGLESMGFPFNNQAWGKESNPDNGDITDVTFPLFLGDFNRDKDGLVGYMVEGDRVPGFNTCSNAPDFINSTDAFYRNSASVGVSLNQSLKAMTLLLDPSAGIHISSGILPVHYRELHPYQMNGILSRLNTSFMAAPFLAEKVQPGMPVPAAIGADWTWVHKTGVSTWEPEAVAQASKEQPSRFVPLQAYEGWLKFKPNAGKDTLSTKLTFMADIEMENIAVHTDQPTVFITEHKPVDIELQLFPSEGQTIALAGAIEIDGLSTIIKAGDWASLQVDLYGLVPGKDTASQIPIASFDVGSSPGKITHILGRKVHFTLSVLILKIKRAICEPPQALPGYALQVSYFDNPAVNPDARRVTVPVIVQQQGIPEVIFRADPQVLAGGATTTFSWAFADKTIDPANAVFSIFDVGNAKDILVDGSKSSFATNVGIGDHTYRLTVTQQGVSQTKTLQVRGLNTQTTGYINGPGSDQETVCNVCVSKDESMLFSLTVFNNEGGDSGIGSIYYTADGFSDVWTEIKLLPGELAKLADFATSPVVHLRGVGDTFGQLIFCGGSYSVLTQVAARTAIADLDTGLVRVQDCSWPARMGHSCVVFNPGGEDRICLIGGLDAFGNALQDMWASSDGMHWDNLDTSGMINSAADPVAMPWRARCFLGAAVEREPVTKVKKALWIGGGFAEEGGRPLSDIWKLEAKGWKQIMQSNDQPLLFPEPYLNTALVFLGKDTRKSTGINYMGVAATAGKAPFFSAVELDVSGRYLSRDRIAPFEDMNSVPFNKILPFYYKNCLWFMAMAYQGDDGVEYTGVLSWYIAKPGSVIIQSDKVAVDMQ</sequence>
<evidence type="ECO:0000313" key="2">
    <source>
        <dbReference type="EMBL" id="MCW3484152.1"/>
    </source>
</evidence>